<evidence type="ECO:0000313" key="9">
    <source>
        <dbReference type="Proteomes" id="UP000470302"/>
    </source>
</evidence>
<dbReference type="EMBL" id="WWCW01000104">
    <property type="protein sequence ID" value="MYM90115.1"/>
    <property type="molecule type" value="Genomic_DNA"/>
</dbReference>
<reference evidence="8 9" key="1">
    <citation type="submission" date="2020-01" db="EMBL/GenBank/DDBJ databases">
        <title>Novel species isolated from a subtropical stream in China.</title>
        <authorList>
            <person name="Lu H."/>
        </authorList>
    </citation>
    <scope>NUCLEOTIDE SEQUENCE [LARGE SCALE GENOMIC DNA]</scope>
    <source>
        <strain evidence="8 9">FT82W</strain>
    </source>
</reference>
<keyword evidence="2 6" id="KW-0813">Transport</keyword>
<evidence type="ECO:0000259" key="7">
    <source>
        <dbReference type="PROSITE" id="PS50893"/>
    </source>
</evidence>
<comment type="caution">
    <text evidence="8">The sequence shown here is derived from an EMBL/GenBank/DDBJ whole genome shotgun (WGS) entry which is preliminary data.</text>
</comment>
<keyword evidence="6" id="KW-0997">Cell inner membrane</keyword>
<comment type="similarity">
    <text evidence="1 6">Belongs to the ABC transporter superfamily.</text>
</comment>
<dbReference type="InterPro" id="IPR051921">
    <property type="entry name" value="ABC_osmolyte_uptake_ATP-bind"/>
</dbReference>
<dbReference type="GO" id="GO:0005524">
    <property type="term" value="F:ATP binding"/>
    <property type="evidence" value="ECO:0007669"/>
    <property type="project" value="UniProtKB-UniRule"/>
</dbReference>
<dbReference type="GO" id="GO:0031460">
    <property type="term" value="P:glycine betaine transport"/>
    <property type="evidence" value="ECO:0007669"/>
    <property type="project" value="InterPro"/>
</dbReference>
<dbReference type="EC" id="7.6.2.9" evidence="6"/>
<dbReference type="InterPro" id="IPR003439">
    <property type="entry name" value="ABC_transporter-like_ATP-bd"/>
</dbReference>
<dbReference type="AlphaFoldDB" id="A0A845G9N6"/>
<dbReference type="FunFam" id="3.40.50.300:FF:000201">
    <property type="entry name" value="Glycine betaine/L-proline ABC transporter ATP-binding protein"/>
    <property type="match status" value="1"/>
</dbReference>
<comment type="subunit">
    <text evidence="6">The complex is probably composed of two ATP-binding proteins, two transmembrane proteins and a solute-binding protein.</text>
</comment>
<evidence type="ECO:0000256" key="1">
    <source>
        <dbReference type="ARBA" id="ARBA00005417"/>
    </source>
</evidence>
<evidence type="ECO:0000256" key="2">
    <source>
        <dbReference type="ARBA" id="ARBA00022448"/>
    </source>
</evidence>
<sequence length="277" mass="30257">MIPYKIQVKNVSKVFGARWRQGLQLLRAGASKAEVLAQTGCNAGLIDVSLDIQAGEIFVIMGLSGSGKSTLVRHFNRLIDPSAGEILVDGRDVLAMPERELRALRRHRISMVFQGFGLMPHQTVLENAAFALLTRGEPKAQARASAAAWLARVGLRGYEDKYPDELSGGMRQRVGLARALAADTDVLLMDEAFSALDPLIRDDMQDQLLALQATLHKTIIFITHDLDEALKLGDRIAILRDGKLVQVGTPDEILGAPADDYVRKFVDKRAQPAALPA</sequence>
<evidence type="ECO:0000256" key="5">
    <source>
        <dbReference type="ARBA" id="ARBA00022840"/>
    </source>
</evidence>
<dbReference type="NCBIfam" id="TIGR01186">
    <property type="entry name" value="proV"/>
    <property type="match status" value="1"/>
</dbReference>
<dbReference type="RefSeq" id="WP_117009876.1">
    <property type="nucleotide sequence ID" value="NZ_WWCW01000104.1"/>
</dbReference>
<evidence type="ECO:0000313" key="8">
    <source>
        <dbReference type="EMBL" id="MYM90115.1"/>
    </source>
</evidence>
<protein>
    <recommendedName>
        <fullName evidence="6">Quaternary amine transport ATP-binding protein</fullName>
        <ecNumber evidence="6">7.6.2.9</ecNumber>
    </recommendedName>
</protein>
<evidence type="ECO:0000256" key="4">
    <source>
        <dbReference type="ARBA" id="ARBA00022741"/>
    </source>
</evidence>
<feature type="domain" description="ABC transporter" evidence="7">
    <location>
        <begin position="6"/>
        <end position="266"/>
    </location>
</feature>
<proteinExistence type="inferred from homology"/>
<dbReference type="GO" id="GO:0006970">
    <property type="term" value="P:response to osmotic stress"/>
    <property type="evidence" value="ECO:0007669"/>
    <property type="project" value="UniProtKB-ARBA"/>
</dbReference>
<dbReference type="InterPro" id="IPR005892">
    <property type="entry name" value="Gly-betaine_transp_ATP-bd"/>
</dbReference>
<keyword evidence="4 6" id="KW-0547">Nucleotide-binding</keyword>
<organism evidence="8 9">
    <name type="scientific">Duganella vulcania</name>
    <dbReference type="NCBI Taxonomy" id="2692166"/>
    <lineage>
        <taxon>Bacteria</taxon>
        <taxon>Pseudomonadati</taxon>
        <taxon>Pseudomonadota</taxon>
        <taxon>Betaproteobacteria</taxon>
        <taxon>Burkholderiales</taxon>
        <taxon>Oxalobacteraceae</taxon>
        <taxon>Telluria group</taxon>
        <taxon>Duganella</taxon>
    </lineage>
</organism>
<dbReference type="Proteomes" id="UP000470302">
    <property type="component" value="Unassembled WGS sequence"/>
</dbReference>
<evidence type="ECO:0000256" key="6">
    <source>
        <dbReference type="RuleBase" id="RU369116"/>
    </source>
</evidence>
<accession>A0A845G9N6</accession>
<dbReference type="InterPro" id="IPR003593">
    <property type="entry name" value="AAA+_ATPase"/>
</dbReference>
<dbReference type="GO" id="GO:0006865">
    <property type="term" value="P:amino acid transport"/>
    <property type="evidence" value="ECO:0007669"/>
    <property type="project" value="UniProtKB-UniRule"/>
</dbReference>
<dbReference type="Gene3D" id="3.40.50.300">
    <property type="entry name" value="P-loop containing nucleotide triphosphate hydrolases"/>
    <property type="match status" value="1"/>
</dbReference>
<dbReference type="InterPro" id="IPR027417">
    <property type="entry name" value="P-loop_NTPase"/>
</dbReference>
<gene>
    <name evidence="8" type="ORF">GTP91_23450</name>
</gene>
<dbReference type="SUPFAM" id="SSF52540">
    <property type="entry name" value="P-loop containing nucleoside triphosphate hydrolases"/>
    <property type="match status" value="1"/>
</dbReference>
<dbReference type="GO" id="GO:0005886">
    <property type="term" value="C:plasma membrane"/>
    <property type="evidence" value="ECO:0007669"/>
    <property type="project" value="UniProtKB-SubCell"/>
</dbReference>
<dbReference type="Pfam" id="PF00005">
    <property type="entry name" value="ABC_tran"/>
    <property type="match status" value="1"/>
</dbReference>
<name>A0A845G9N6_9BURK</name>
<keyword evidence="6" id="KW-0472">Membrane</keyword>
<evidence type="ECO:0000256" key="3">
    <source>
        <dbReference type="ARBA" id="ARBA00022475"/>
    </source>
</evidence>
<dbReference type="SMART" id="SM00382">
    <property type="entry name" value="AAA"/>
    <property type="match status" value="1"/>
</dbReference>
<keyword evidence="5 6" id="KW-0067">ATP-binding</keyword>
<dbReference type="CDD" id="cd03294">
    <property type="entry name" value="ABC_Pro_Gly_Betaine"/>
    <property type="match status" value="1"/>
</dbReference>
<dbReference type="PROSITE" id="PS00211">
    <property type="entry name" value="ABC_TRANSPORTER_1"/>
    <property type="match status" value="1"/>
</dbReference>
<keyword evidence="3" id="KW-1003">Cell membrane</keyword>
<dbReference type="GO" id="GO:0015418">
    <property type="term" value="F:ABC-type quaternary ammonium compound transporting activity"/>
    <property type="evidence" value="ECO:0007669"/>
    <property type="project" value="UniProtKB-EC"/>
</dbReference>
<comment type="catalytic activity">
    <reaction evidence="6">
        <text>a quaternary ammonium(out) + ATP + H2O = a quaternary ammonium(in) + ADP + phosphate + H(+)</text>
        <dbReference type="Rhea" id="RHEA:11036"/>
        <dbReference type="ChEBI" id="CHEBI:15377"/>
        <dbReference type="ChEBI" id="CHEBI:15378"/>
        <dbReference type="ChEBI" id="CHEBI:30616"/>
        <dbReference type="ChEBI" id="CHEBI:35267"/>
        <dbReference type="ChEBI" id="CHEBI:43474"/>
        <dbReference type="ChEBI" id="CHEBI:456216"/>
    </reaction>
</comment>
<dbReference type="GO" id="GO:0016887">
    <property type="term" value="F:ATP hydrolysis activity"/>
    <property type="evidence" value="ECO:0007669"/>
    <property type="project" value="UniProtKB-UniRule"/>
</dbReference>
<comment type="subcellular location">
    <subcellularLocation>
        <location evidence="6">Cell inner membrane</location>
        <topology evidence="6">Peripheral membrane protein</topology>
    </subcellularLocation>
</comment>
<dbReference type="PANTHER" id="PTHR43869">
    <property type="entry name" value="GLYCINE BETAINE/PROLINE BETAINE TRANSPORT SYSTEM ATP-BINDING PROTEIN PROV"/>
    <property type="match status" value="1"/>
</dbReference>
<dbReference type="InterPro" id="IPR017871">
    <property type="entry name" value="ABC_transporter-like_CS"/>
</dbReference>
<dbReference type="PROSITE" id="PS50893">
    <property type="entry name" value="ABC_TRANSPORTER_2"/>
    <property type="match status" value="1"/>
</dbReference>
<dbReference type="PANTHER" id="PTHR43869:SF1">
    <property type="entry name" value="GLYCINE BETAINE_PROLINE BETAINE TRANSPORT SYSTEM ATP-BINDING PROTEIN PROV"/>
    <property type="match status" value="1"/>
</dbReference>